<sequence length="71" mass="8526">MDNKFFNNVYENFINQEIEVSLDKKIKDARKLSFKNYKIELLEKIKCSLIDPDETRKQLETQGIIQEFINL</sequence>
<name>A0A834XZC7_APHGI</name>
<evidence type="ECO:0000313" key="2">
    <source>
        <dbReference type="Proteomes" id="UP000639338"/>
    </source>
</evidence>
<organism evidence="1 2">
    <name type="scientific">Aphidius gifuensis</name>
    <name type="common">Parasitoid wasp</name>
    <dbReference type="NCBI Taxonomy" id="684658"/>
    <lineage>
        <taxon>Eukaryota</taxon>
        <taxon>Metazoa</taxon>
        <taxon>Ecdysozoa</taxon>
        <taxon>Arthropoda</taxon>
        <taxon>Hexapoda</taxon>
        <taxon>Insecta</taxon>
        <taxon>Pterygota</taxon>
        <taxon>Neoptera</taxon>
        <taxon>Endopterygota</taxon>
        <taxon>Hymenoptera</taxon>
        <taxon>Apocrita</taxon>
        <taxon>Ichneumonoidea</taxon>
        <taxon>Braconidae</taxon>
        <taxon>Aphidiinae</taxon>
        <taxon>Aphidius</taxon>
    </lineage>
</organism>
<comment type="caution">
    <text evidence="1">The sequence shown here is derived from an EMBL/GenBank/DDBJ whole genome shotgun (WGS) entry which is preliminary data.</text>
</comment>
<dbReference type="AlphaFoldDB" id="A0A834XZC7"/>
<reference evidence="1 2" key="1">
    <citation type="submission" date="2020-08" db="EMBL/GenBank/DDBJ databases">
        <title>Aphidius gifuensis genome sequencing and assembly.</title>
        <authorList>
            <person name="Du Z."/>
        </authorList>
    </citation>
    <scope>NUCLEOTIDE SEQUENCE [LARGE SCALE GENOMIC DNA]</scope>
    <source>
        <strain evidence="1">YNYX2018</strain>
        <tissue evidence="1">Adults</tissue>
    </source>
</reference>
<protein>
    <submittedName>
        <fullName evidence="1">Uncharacterized protein</fullName>
    </submittedName>
</protein>
<keyword evidence="2" id="KW-1185">Reference proteome</keyword>
<evidence type="ECO:0000313" key="1">
    <source>
        <dbReference type="EMBL" id="KAF7996420.1"/>
    </source>
</evidence>
<dbReference type="Proteomes" id="UP000639338">
    <property type="component" value="Unassembled WGS sequence"/>
</dbReference>
<accession>A0A834XZC7</accession>
<proteinExistence type="predicted"/>
<gene>
    <name evidence="1" type="ORF">HCN44_002052</name>
</gene>
<dbReference type="EMBL" id="JACMRX010000001">
    <property type="protein sequence ID" value="KAF7996420.1"/>
    <property type="molecule type" value="Genomic_DNA"/>
</dbReference>